<dbReference type="STRING" id="159449.B4N89_29390"/>
<organism evidence="7 8">
    <name type="scientific">Embleya scabrispora</name>
    <dbReference type="NCBI Taxonomy" id="159449"/>
    <lineage>
        <taxon>Bacteria</taxon>
        <taxon>Bacillati</taxon>
        <taxon>Actinomycetota</taxon>
        <taxon>Actinomycetes</taxon>
        <taxon>Kitasatosporales</taxon>
        <taxon>Streptomycetaceae</taxon>
        <taxon>Embleya</taxon>
    </lineage>
</organism>
<evidence type="ECO:0000313" key="8">
    <source>
        <dbReference type="Proteomes" id="UP000190037"/>
    </source>
</evidence>
<keyword evidence="3" id="KW-0133">Cell shape</keyword>
<dbReference type="PANTHER" id="PTHR30474:SF3">
    <property type="entry name" value="PEPTIDOGLYCAN GLYCOSYLTRANSFERASE RODA"/>
    <property type="match status" value="1"/>
</dbReference>
<dbReference type="Pfam" id="PF01098">
    <property type="entry name" value="FTSW_RODA_SPOVE"/>
    <property type="match status" value="1"/>
</dbReference>
<keyword evidence="8" id="KW-1185">Reference proteome</keyword>
<keyword evidence="4 6" id="KW-1133">Transmembrane helix</keyword>
<dbReference type="OrthoDB" id="9812661at2"/>
<keyword evidence="7" id="KW-0131">Cell cycle</keyword>
<feature type="transmembrane region" description="Helical" evidence="6">
    <location>
        <begin position="215"/>
        <end position="234"/>
    </location>
</feature>
<feature type="transmembrane region" description="Helical" evidence="6">
    <location>
        <begin position="414"/>
        <end position="433"/>
    </location>
</feature>
<proteinExistence type="predicted"/>
<dbReference type="eggNOG" id="COG0772">
    <property type="taxonomic scope" value="Bacteria"/>
</dbReference>
<dbReference type="PANTHER" id="PTHR30474">
    <property type="entry name" value="CELL CYCLE PROTEIN"/>
    <property type="match status" value="1"/>
</dbReference>
<feature type="transmembrane region" description="Helical" evidence="6">
    <location>
        <begin position="173"/>
        <end position="194"/>
    </location>
</feature>
<evidence type="ECO:0000256" key="2">
    <source>
        <dbReference type="ARBA" id="ARBA00022692"/>
    </source>
</evidence>
<keyword evidence="2 6" id="KW-0812">Transmembrane</keyword>
<dbReference type="GO" id="GO:0032153">
    <property type="term" value="C:cell division site"/>
    <property type="evidence" value="ECO:0007669"/>
    <property type="project" value="TreeGrafter"/>
</dbReference>
<dbReference type="GO" id="GO:0015648">
    <property type="term" value="F:lipid-linked peptidoglycan transporter activity"/>
    <property type="evidence" value="ECO:0007669"/>
    <property type="project" value="TreeGrafter"/>
</dbReference>
<dbReference type="EMBL" id="MWQN01000001">
    <property type="protein sequence ID" value="OPC84494.1"/>
    <property type="molecule type" value="Genomic_DNA"/>
</dbReference>
<keyword evidence="7" id="KW-0132">Cell division</keyword>
<keyword evidence="5 6" id="KW-0472">Membrane</keyword>
<feature type="transmembrane region" description="Helical" evidence="6">
    <location>
        <begin position="381"/>
        <end position="408"/>
    </location>
</feature>
<dbReference type="AlphaFoldDB" id="A0A1T3P602"/>
<dbReference type="GO" id="GO:0008360">
    <property type="term" value="P:regulation of cell shape"/>
    <property type="evidence" value="ECO:0007669"/>
    <property type="project" value="UniProtKB-KW"/>
</dbReference>
<dbReference type="GO" id="GO:0051301">
    <property type="term" value="P:cell division"/>
    <property type="evidence" value="ECO:0007669"/>
    <property type="project" value="UniProtKB-KW"/>
</dbReference>
<feature type="transmembrane region" description="Helical" evidence="6">
    <location>
        <begin position="24"/>
        <end position="44"/>
    </location>
</feature>
<feature type="transmembrane region" description="Helical" evidence="6">
    <location>
        <begin position="112"/>
        <end position="131"/>
    </location>
</feature>
<evidence type="ECO:0000256" key="4">
    <source>
        <dbReference type="ARBA" id="ARBA00022989"/>
    </source>
</evidence>
<feature type="transmembrane region" description="Helical" evidence="6">
    <location>
        <begin position="310"/>
        <end position="330"/>
    </location>
</feature>
<feature type="transmembrane region" description="Helical" evidence="6">
    <location>
        <begin position="350"/>
        <end position="369"/>
    </location>
</feature>
<feature type="transmembrane region" description="Helical" evidence="6">
    <location>
        <begin position="56"/>
        <end position="74"/>
    </location>
</feature>
<name>A0A1T3P602_9ACTN</name>
<evidence type="ECO:0000256" key="1">
    <source>
        <dbReference type="ARBA" id="ARBA00004141"/>
    </source>
</evidence>
<feature type="transmembrane region" description="Helical" evidence="6">
    <location>
        <begin position="246"/>
        <end position="276"/>
    </location>
</feature>
<evidence type="ECO:0000256" key="3">
    <source>
        <dbReference type="ARBA" id="ARBA00022960"/>
    </source>
</evidence>
<dbReference type="InterPro" id="IPR001182">
    <property type="entry name" value="FtsW/RodA"/>
</dbReference>
<dbReference type="GO" id="GO:0005886">
    <property type="term" value="C:plasma membrane"/>
    <property type="evidence" value="ECO:0007669"/>
    <property type="project" value="TreeGrafter"/>
</dbReference>
<sequence>MSRWRRRTTAAGEPLPPTRRNTEFLLLVFAVLVPVFAYANVGLARHGSIPPDTAKYGLGLGLLVLIAHILVRFFAPYADPVLLPIAALLNGLGLVLIYRLDLETPKAQAASSQLMWSAIGVILFAAVMIAVRDHRSVGKYAYLAAAVALFLMIVPVFFPAINGAKVWIRAGAFSLQPGEFAKIILVVFFASYLARTRETLMMIGHRFCGVNLPRGRDLGPVLAVWLASVGILVLERDLGTSFLYFGAFVVMLYVATARIGWIVVGLILISVGAFVVGSAEPHVHSRVQNWLDPFASIHAGLGPGQLAQSLFCFAAGGLLGAGLGLGHSILVGFAAKSDFILATVGEELGLTGIAALLVLYALLVARGFRAGLTAPDTFGSLLAYGLSAVLAIQVFVVAGGVTALIPLTGMTMPFLAQGGSSVVTNWALIALLMKISDRGRRPLAPIEEPVPLPEEVHA</sequence>
<dbReference type="RefSeq" id="WP_078978790.1">
    <property type="nucleotide sequence ID" value="NZ_MWQN01000001.1"/>
</dbReference>
<feature type="transmembrane region" description="Helical" evidence="6">
    <location>
        <begin position="81"/>
        <end position="100"/>
    </location>
</feature>
<comment type="caution">
    <text evidence="7">The sequence shown here is derived from an EMBL/GenBank/DDBJ whole genome shotgun (WGS) entry which is preliminary data.</text>
</comment>
<feature type="transmembrane region" description="Helical" evidence="6">
    <location>
        <begin position="140"/>
        <end position="161"/>
    </location>
</feature>
<evidence type="ECO:0000313" key="7">
    <source>
        <dbReference type="EMBL" id="OPC84494.1"/>
    </source>
</evidence>
<reference evidence="7 8" key="1">
    <citation type="submission" date="2017-03" db="EMBL/GenBank/DDBJ databases">
        <title>Draft genome sequence of Streptomyces scabrisporus NF3, endophyte isolated from Amphipterygium adstringens.</title>
        <authorList>
            <person name="Vazquez M."/>
            <person name="Ceapa C.D."/>
            <person name="Rodriguez Luna D."/>
            <person name="Sanchez Esquivel S."/>
        </authorList>
    </citation>
    <scope>NUCLEOTIDE SEQUENCE [LARGE SCALE GENOMIC DNA]</scope>
    <source>
        <strain evidence="7 8">NF3</strain>
    </source>
</reference>
<evidence type="ECO:0000256" key="6">
    <source>
        <dbReference type="SAM" id="Phobius"/>
    </source>
</evidence>
<protein>
    <submittedName>
        <fullName evidence="7">Cell division protein FtsW</fullName>
    </submittedName>
</protein>
<evidence type="ECO:0000256" key="5">
    <source>
        <dbReference type="ARBA" id="ARBA00023136"/>
    </source>
</evidence>
<comment type="subcellular location">
    <subcellularLocation>
        <location evidence="1">Membrane</location>
        <topology evidence="1">Multi-pass membrane protein</topology>
    </subcellularLocation>
</comment>
<accession>A0A1T3P602</accession>
<gene>
    <name evidence="7" type="ORF">B4N89_29390</name>
</gene>
<dbReference type="Proteomes" id="UP000190037">
    <property type="component" value="Unassembled WGS sequence"/>
</dbReference>